<evidence type="ECO:0008006" key="4">
    <source>
        <dbReference type="Google" id="ProtNLM"/>
    </source>
</evidence>
<dbReference type="InterPro" id="IPR016977">
    <property type="entry name" value="ComGF"/>
</dbReference>
<keyword evidence="1" id="KW-0472">Membrane</keyword>
<dbReference type="Pfam" id="PF15980">
    <property type="entry name" value="ComGF"/>
    <property type="match status" value="1"/>
</dbReference>
<dbReference type="RefSeq" id="WP_114916745.1">
    <property type="nucleotide sequence ID" value="NZ_CP024848.1"/>
</dbReference>
<feature type="transmembrane region" description="Helical" evidence="1">
    <location>
        <begin position="20"/>
        <end position="44"/>
    </location>
</feature>
<evidence type="ECO:0000313" key="2">
    <source>
        <dbReference type="EMBL" id="AXI09456.1"/>
    </source>
</evidence>
<keyword evidence="1" id="KW-1133">Transmembrane helix</keyword>
<dbReference type="Proteomes" id="UP000253908">
    <property type="component" value="Chromosome"/>
</dbReference>
<dbReference type="KEGG" id="ocn:CUC15_11210"/>
<reference evidence="3" key="1">
    <citation type="submission" date="2017-11" db="EMBL/GenBank/DDBJ databases">
        <authorList>
            <person name="Zhu W."/>
        </authorList>
    </citation>
    <scope>NUCLEOTIDE SEQUENCE [LARGE SCALE GENOMIC DNA]</scope>
    <source>
        <strain evidence="3">160</strain>
    </source>
</reference>
<keyword evidence="3" id="KW-1185">Reference proteome</keyword>
<dbReference type="OrthoDB" id="2361316at2"/>
<sequence length="152" mass="17802">MLENEEKTFVYLEYIKHERGFTFVSMLLTITILSITLPFTGYLLHSATNQSNYEQISVYQCFQFVRDEVIKSTDSLVVDGILQLNQKINNKPALVTIEQYEKLIRRQVDGTGHEIFLFDVKELIFIDDPYGITIRISTLQGNTYEKRIVFYE</sequence>
<name>A0A345PHH6_9BACI</name>
<protein>
    <recommendedName>
        <fullName evidence="4">Competence protein ComGF</fullName>
    </recommendedName>
</protein>
<proteinExistence type="predicted"/>
<dbReference type="EMBL" id="CP024848">
    <property type="protein sequence ID" value="AXI09456.1"/>
    <property type="molecule type" value="Genomic_DNA"/>
</dbReference>
<evidence type="ECO:0000256" key="1">
    <source>
        <dbReference type="SAM" id="Phobius"/>
    </source>
</evidence>
<keyword evidence="1" id="KW-0812">Transmembrane</keyword>
<dbReference type="AlphaFoldDB" id="A0A345PHH6"/>
<accession>A0A345PHH6</accession>
<gene>
    <name evidence="2" type="ORF">CUC15_11210</name>
</gene>
<evidence type="ECO:0000313" key="3">
    <source>
        <dbReference type="Proteomes" id="UP000253908"/>
    </source>
</evidence>
<organism evidence="2 3">
    <name type="scientific">Oceanobacillus zhaokaii</name>
    <dbReference type="NCBI Taxonomy" id="2052660"/>
    <lineage>
        <taxon>Bacteria</taxon>
        <taxon>Bacillati</taxon>
        <taxon>Bacillota</taxon>
        <taxon>Bacilli</taxon>
        <taxon>Bacillales</taxon>
        <taxon>Bacillaceae</taxon>
        <taxon>Oceanobacillus</taxon>
    </lineage>
</organism>